<dbReference type="Proteomes" id="UP000318141">
    <property type="component" value="Unassembled WGS sequence"/>
</dbReference>
<evidence type="ECO:0000256" key="1">
    <source>
        <dbReference type="SAM" id="MobiDB-lite"/>
    </source>
</evidence>
<protein>
    <submittedName>
        <fullName evidence="2">Uncharacterized protein</fullName>
    </submittedName>
</protein>
<evidence type="ECO:0000313" key="2">
    <source>
        <dbReference type="EMBL" id="TWG84064.1"/>
    </source>
</evidence>
<feature type="region of interest" description="Disordered" evidence="1">
    <location>
        <begin position="49"/>
        <end position="77"/>
    </location>
</feature>
<gene>
    <name evidence="2" type="ORF">L602_002900000030</name>
</gene>
<evidence type="ECO:0000313" key="3">
    <source>
        <dbReference type="Proteomes" id="UP000318141"/>
    </source>
</evidence>
<name>A0A562BFV2_9BURK</name>
<comment type="caution">
    <text evidence="2">The sequence shown here is derived from an EMBL/GenBank/DDBJ whole genome shotgun (WGS) entry which is preliminary data.</text>
</comment>
<keyword evidence="3" id="KW-1185">Reference proteome</keyword>
<dbReference type="EMBL" id="VLJN01000022">
    <property type="protein sequence ID" value="TWG84064.1"/>
    <property type="molecule type" value="Genomic_DNA"/>
</dbReference>
<organism evidence="2 3">
    <name type="scientific">Cupriavidus gilardii J11</name>
    <dbReference type="NCBI Taxonomy" id="936133"/>
    <lineage>
        <taxon>Bacteria</taxon>
        <taxon>Pseudomonadati</taxon>
        <taxon>Pseudomonadota</taxon>
        <taxon>Betaproteobacteria</taxon>
        <taxon>Burkholderiales</taxon>
        <taxon>Burkholderiaceae</taxon>
        <taxon>Cupriavidus</taxon>
    </lineage>
</organism>
<sequence>MPSPRPAPLPRPVSTLPVPAGMRHADRRAGTTLACSLLLAVSLVGGVPAAGSTPSDPGAEEIPERGRHGAPLGLGQPSNPLPLARALGGAAMAALPWAIPVPATGSRPAGSLAPAVTPPPAPTLSRLCGAIFPVGALRQLARTPSAALPGPVGPLHAAPALTRRHAAPRPGAAPVVGPFSGRSAAPARAPSLRCATWRWRATARCSGDGRRRHTAPPRRSACGGPSTMPSR</sequence>
<accession>A0A562BFV2</accession>
<proteinExistence type="predicted"/>
<dbReference type="AlphaFoldDB" id="A0A562BFV2"/>
<reference evidence="2 3" key="1">
    <citation type="submission" date="2019-07" db="EMBL/GenBank/DDBJ databases">
        <title>Genome sequencing of lignin-degrading bacterial isolates.</title>
        <authorList>
            <person name="Gladden J."/>
        </authorList>
    </citation>
    <scope>NUCLEOTIDE SEQUENCE [LARGE SCALE GENOMIC DNA]</scope>
    <source>
        <strain evidence="2 3">J11</strain>
    </source>
</reference>
<feature type="region of interest" description="Disordered" evidence="1">
    <location>
        <begin position="204"/>
        <end position="231"/>
    </location>
</feature>